<keyword evidence="7" id="KW-0560">Oxidoreductase</keyword>
<dbReference type="InterPro" id="IPR017900">
    <property type="entry name" value="4Fe4S_Fe_S_CS"/>
</dbReference>
<dbReference type="PANTHER" id="PTHR10849">
    <property type="entry name" value="NADH DEHYDROGENASE UBIQUINONE IRON-SULFUR PROTEIN 8, MITOCHONDRIAL"/>
    <property type="match status" value="1"/>
</dbReference>
<evidence type="ECO:0000313" key="7">
    <source>
        <dbReference type="EMBL" id="AIE97497.1"/>
    </source>
</evidence>
<dbReference type="SUPFAM" id="SSF54862">
    <property type="entry name" value="4Fe-4S ferredoxins"/>
    <property type="match status" value="1"/>
</dbReference>
<dbReference type="GO" id="GO:0016020">
    <property type="term" value="C:membrane"/>
    <property type="evidence" value="ECO:0007669"/>
    <property type="project" value="InterPro"/>
</dbReference>
<proteinExistence type="predicted"/>
<keyword evidence="5" id="KW-0411">Iron-sulfur</keyword>
<dbReference type="InterPro" id="IPR010226">
    <property type="entry name" value="NADH_quinone_OxRdtase_chainI"/>
</dbReference>
<dbReference type="Gene3D" id="3.30.70.3270">
    <property type="match status" value="1"/>
</dbReference>
<dbReference type="EC" id="1.6.5.3" evidence="7"/>
<accession>A0A075G6Z9</accession>
<dbReference type="EMBL" id="KF900510">
    <property type="protein sequence ID" value="AIE97497.1"/>
    <property type="molecule type" value="Genomic_DNA"/>
</dbReference>
<reference evidence="7" key="1">
    <citation type="journal article" date="2014" name="Genome Biol. Evol.">
        <title>Pangenome evidence for extensive interdomain horizontal transfer affecting lineage core and shell genes in uncultured planktonic thaumarchaeota and euryarchaeota.</title>
        <authorList>
            <person name="Deschamps P."/>
            <person name="Zivanovic Y."/>
            <person name="Moreira D."/>
            <person name="Rodriguez-Valera F."/>
            <person name="Lopez-Garcia P."/>
        </authorList>
    </citation>
    <scope>NUCLEOTIDE SEQUENCE</scope>
</reference>
<evidence type="ECO:0000256" key="3">
    <source>
        <dbReference type="ARBA" id="ARBA00022737"/>
    </source>
</evidence>
<dbReference type="PROSITE" id="PS51379">
    <property type="entry name" value="4FE4S_FER_2"/>
    <property type="match status" value="2"/>
</dbReference>
<dbReference type="InterPro" id="IPR017896">
    <property type="entry name" value="4Fe4S_Fe-S-bd"/>
</dbReference>
<sequence>MGTASGIIKALNSGVKHIAIKRFTFRYPEQKLKFVGDGYQYDPDSGVGIAGYKGRHILFHDKCTGCQLCAIACEDIAEAIAMVKVPEEWKHNKKAIMPQIDYGKCVFCGLCVDACPFYALYMTNDYELSSFTKEALIYTPAQLQVKPKVDQDVEIQIDEKGAKHG</sequence>
<keyword evidence="2" id="KW-0479">Metal-binding</keyword>
<evidence type="ECO:0000256" key="5">
    <source>
        <dbReference type="ARBA" id="ARBA00023014"/>
    </source>
</evidence>
<evidence type="ECO:0000259" key="6">
    <source>
        <dbReference type="PROSITE" id="PS51379"/>
    </source>
</evidence>
<dbReference type="GO" id="GO:0003954">
    <property type="term" value="F:NADH dehydrogenase activity"/>
    <property type="evidence" value="ECO:0007669"/>
    <property type="project" value="TreeGrafter"/>
</dbReference>
<name>A0A075G6Z9_9ARCH</name>
<dbReference type="GO" id="GO:0046872">
    <property type="term" value="F:metal ion binding"/>
    <property type="evidence" value="ECO:0007669"/>
    <property type="project" value="UniProtKB-KW"/>
</dbReference>
<evidence type="ECO:0000256" key="2">
    <source>
        <dbReference type="ARBA" id="ARBA00022723"/>
    </source>
</evidence>
<feature type="domain" description="4Fe-4S ferredoxin-type" evidence="6">
    <location>
        <begin position="96"/>
        <end position="125"/>
    </location>
</feature>
<organism evidence="7">
    <name type="scientific">uncultured marine thaumarchaeote KM3_01_C08</name>
    <dbReference type="NCBI Taxonomy" id="1455951"/>
    <lineage>
        <taxon>Archaea</taxon>
        <taxon>Nitrososphaerota</taxon>
        <taxon>environmental samples</taxon>
    </lineage>
</organism>
<dbReference type="GO" id="GO:0051539">
    <property type="term" value="F:4 iron, 4 sulfur cluster binding"/>
    <property type="evidence" value="ECO:0007669"/>
    <property type="project" value="UniProtKB-KW"/>
</dbReference>
<dbReference type="Pfam" id="PF12838">
    <property type="entry name" value="Fer4_7"/>
    <property type="match status" value="1"/>
</dbReference>
<gene>
    <name evidence="7" type="primary">nuoI</name>
</gene>
<keyword evidence="3" id="KW-0677">Repeat</keyword>
<evidence type="ECO:0000256" key="1">
    <source>
        <dbReference type="ARBA" id="ARBA00022485"/>
    </source>
</evidence>
<dbReference type="GO" id="GO:0009060">
    <property type="term" value="P:aerobic respiration"/>
    <property type="evidence" value="ECO:0007669"/>
    <property type="project" value="TreeGrafter"/>
</dbReference>
<feature type="domain" description="4Fe-4S ferredoxin-type" evidence="6">
    <location>
        <begin position="54"/>
        <end position="85"/>
    </location>
</feature>
<keyword evidence="1" id="KW-0004">4Fe-4S</keyword>
<keyword evidence="4" id="KW-0408">Iron</keyword>
<protein>
    <submittedName>
        <fullName evidence="7">NADH-ubiquinone oxidoreductase subunit I (NuoI)</fullName>
        <ecNumber evidence="7">1.6.5.3</ecNumber>
    </submittedName>
</protein>
<keyword evidence="7" id="KW-0830">Ubiquinone</keyword>
<evidence type="ECO:0000256" key="4">
    <source>
        <dbReference type="ARBA" id="ARBA00023004"/>
    </source>
</evidence>
<dbReference type="AlphaFoldDB" id="A0A075G6Z9"/>
<dbReference type="PROSITE" id="PS00198">
    <property type="entry name" value="4FE4S_FER_1"/>
    <property type="match status" value="1"/>
</dbReference>
<dbReference type="PANTHER" id="PTHR10849:SF35">
    <property type="entry name" value="FORMATE HYDROGENLYASE SUBUNIT 6-RELATED"/>
    <property type="match status" value="1"/>
</dbReference>